<dbReference type="GO" id="GO:0005737">
    <property type="term" value="C:cytoplasm"/>
    <property type="evidence" value="ECO:0007669"/>
    <property type="project" value="TreeGrafter"/>
</dbReference>
<accession>A0A9P4IQB2</accession>
<protein>
    <submittedName>
        <fullName evidence="5">2,4-dihydroxyhept-2-ene-1,7-dioic acid aldolase-like protein</fullName>
    </submittedName>
</protein>
<dbReference type="InterPro" id="IPR040442">
    <property type="entry name" value="Pyrv_kinase-like_dom_sf"/>
</dbReference>
<sequence>MASQLHANNLLDRVAQNKVSTALGIRSFPLAETILVAKTAGYDSVFIDLEHTTLTMKDCGQLCITAMQAGITPFVRVPHQCGDGFIQRVLDAGAMGIVVPHIHGVEDSKKVIGISKYPPVGHRSLTGSLPHFDLKPLPAPVTAPLLNERGSTVFLMIETKDALENVDAIAALPGCDVLLVGANDLSIEIGTLPDFDHPRFIAALEKVSAACKKHGKIFGIGGLYHRPDLMERLINEMGCRWILGGLDLSLMLNGAKANCETLSKCSAKLTGKL</sequence>
<dbReference type="PANTHER" id="PTHR30502:SF0">
    <property type="entry name" value="PHOSPHOENOLPYRUVATE CARBOXYLASE FAMILY PROTEIN"/>
    <property type="match status" value="1"/>
</dbReference>
<keyword evidence="2" id="KW-0479">Metal-binding</keyword>
<dbReference type="Pfam" id="PF03328">
    <property type="entry name" value="HpcH_HpaI"/>
    <property type="match status" value="1"/>
</dbReference>
<dbReference type="InterPro" id="IPR005000">
    <property type="entry name" value="Aldolase/citrate-lyase_domain"/>
</dbReference>
<reference evidence="5" key="1">
    <citation type="journal article" date="2020" name="Stud. Mycol.">
        <title>101 Dothideomycetes genomes: a test case for predicting lifestyles and emergence of pathogens.</title>
        <authorList>
            <person name="Haridas S."/>
            <person name="Albert R."/>
            <person name="Binder M."/>
            <person name="Bloem J."/>
            <person name="Labutti K."/>
            <person name="Salamov A."/>
            <person name="Andreopoulos B."/>
            <person name="Baker S."/>
            <person name="Barry K."/>
            <person name="Bills G."/>
            <person name="Bluhm B."/>
            <person name="Cannon C."/>
            <person name="Castanera R."/>
            <person name="Culley D."/>
            <person name="Daum C."/>
            <person name="Ezra D."/>
            <person name="Gonzalez J."/>
            <person name="Henrissat B."/>
            <person name="Kuo A."/>
            <person name="Liang C."/>
            <person name="Lipzen A."/>
            <person name="Lutzoni F."/>
            <person name="Magnuson J."/>
            <person name="Mondo S."/>
            <person name="Nolan M."/>
            <person name="Ohm R."/>
            <person name="Pangilinan J."/>
            <person name="Park H.-J."/>
            <person name="Ramirez L."/>
            <person name="Alfaro M."/>
            <person name="Sun H."/>
            <person name="Tritt A."/>
            <person name="Yoshinaga Y."/>
            <person name="Zwiers L.-H."/>
            <person name="Turgeon B."/>
            <person name="Goodwin S."/>
            <person name="Spatafora J."/>
            <person name="Crous P."/>
            <person name="Grigoriev I."/>
        </authorList>
    </citation>
    <scope>NUCLEOTIDE SEQUENCE</scope>
    <source>
        <strain evidence="5">CBS 133067</strain>
    </source>
</reference>
<dbReference type="OrthoDB" id="1621678at2759"/>
<name>A0A9P4IQB2_9PEZI</name>
<evidence type="ECO:0000259" key="4">
    <source>
        <dbReference type="Pfam" id="PF03328"/>
    </source>
</evidence>
<gene>
    <name evidence="5" type="ORF">NA57DRAFT_63948</name>
</gene>
<evidence type="ECO:0000313" key="6">
    <source>
        <dbReference type="Proteomes" id="UP000799772"/>
    </source>
</evidence>
<dbReference type="EMBL" id="ML978122">
    <property type="protein sequence ID" value="KAF2103410.1"/>
    <property type="molecule type" value="Genomic_DNA"/>
</dbReference>
<dbReference type="Proteomes" id="UP000799772">
    <property type="component" value="Unassembled WGS sequence"/>
</dbReference>
<comment type="caution">
    <text evidence="5">The sequence shown here is derived from an EMBL/GenBank/DDBJ whole genome shotgun (WGS) entry which is preliminary data.</text>
</comment>
<dbReference type="AlphaFoldDB" id="A0A9P4IQB2"/>
<feature type="domain" description="HpcH/HpaI aldolase/citrate lyase" evidence="4">
    <location>
        <begin position="36"/>
        <end position="247"/>
    </location>
</feature>
<comment type="similarity">
    <text evidence="1">Belongs to the HpcH/HpaI aldolase family.</text>
</comment>
<proteinExistence type="inferred from homology"/>
<dbReference type="PANTHER" id="PTHR30502">
    <property type="entry name" value="2-KETO-3-DEOXY-L-RHAMNONATE ALDOLASE"/>
    <property type="match status" value="1"/>
</dbReference>
<dbReference type="Gene3D" id="3.20.20.60">
    <property type="entry name" value="Phosphoenolpyruvate-binding domains"/>
    <property type="match status" value="1"/>
</dbReference>
<dbReference type="GO" id="GO:0046872">
    <property type="term" value="F:metal ion binding"/>
    <property type="evidence" value="ECO:0007669"/>
    <property type="project" value="UniProtKB-KW"/>
</dbReference>
<dbReference type="GO" id="GO:0016832">
    <property type="term" value="F:aldehyde-lyase activity"/>
    <property type="evidence" value="ECO:0007669"/>
    <property type="project" value="TreeGrafter"/>
</dbReference>
<dbReference type="InterPro" id="IPR015813">
    <property type="entry name" value="Pyrv/PenolPyrv_kinase-like_dom"/>
</dbReference>
<evidence type="ECO:0000313" key="5">
    <source>
        <dbReference type="EMBL" id="KAF2103410.1"/>
    </source>
</evidence>
<organism evidence="5 6">
    <name type="scientific">Rhizodiscina lignyota</name>
    <dbReference type="NCBI Taxonomy" id="1504668"/>
    <lineage>
        <taxon>Eukaryota</taxon>
        <taxon>Fungi</taxon>
        <taxon>Dikarya</taxon>
        <taxon>Ascomycota</taxon>
        <taxon>Pezizomycotina</taxon>
        <taxon>Dothideomycetes</taxon>
        <taxon>Pleosporomycetidae</taxon>
        <taxon>Aulographales</taxon>
        <taxon>Rhizodiscinaceae</taxon>
        <taxon>Rhizodiscina</taxon>
    </lineage>
</organism>
<keyword evidence="6" id="KW-1185">Reference proteome</keyword>
<dbReference type="SUPFAM" id="SSF51621">
    <property type="entry name" value="Phosphoenolpyruvate/pyruvate domain"/>
    <property type="match status" value="1"/>
</dbReference>
<evidence type="ECO:0000256" key="3">
    <source>
        <dbReference type="ARBA" id="ARBA00023239"/>
    </source>
</evidence>
<evidence type="ECO:0000256" key="2">
    <source>
        <dbReference type="ARBA" id="ARBA00022723"/>
    </source>
</evidence>
<dbReference type="InterPro" id="IPR050251">
    <property type="entry name" value="HpcH-HpaI_aldolase"/>
</dbReference>
<evidence type="ECO:0000256" key="1">
    <source>
        <dbReference type="ARBA" id="ARBA00005568"/>
    </source>
</evidence>
<keyword evidence="3" id="KW-0456">Lyase</keyword>